<dbReference type="PANTHER" id="PTHR43134">
    <property type="entry name" value="SIGNAL RECOGNITION PARTICLE RECEPTOR SUBUNIT ALPHA"/>
    <property type="match status" value="1"/>
</dbReference>
<evidence type="ECO:0000256" key="10">
    <source>
        <dbReference type="SAM" id="MobiDB-lite"/>
    </source>
</evidence>
<dbReference type="InterPro" id="IPR027417">
    <property type="entry name" value="P-loop_NTPase"/>
</dbReference>
<gene>
    <name evidence="9 12" type="primary">ftsY</name>
    <name evidence="12" type="ORF">JK364_12945</name>
</gene>
<evidence type="ECO:0000256" key="1">
    <source>
        <dbReference type="ARBA" id="ARBA00022475"/>
    </source>
</evidence>
<dbReference type="EMBL" id="JAERRG010000004">
    <property type="protein sequence ID" value="MBL1113295.1"/>
    <property type="molecule type" value="Genomic_DNA"/>
</dbReference>
<dbReference type="SMART" id="SM00962">
    <property type="entry name" value="SRP54"/>
    <property type="match status" value="1"/>
</dbReference>
<comment type="function">
    <text evidence="9">Involved in targeting and insertion of nascent membrane proteins into the cytoplasmic membrane. Acts as a receptor for the complex formed by the signal recognition particle (SRP) and the ribosome-nascent chain (RNC).</text>
</comment>
<dbReference type="InterPro" id="IPR036225">
    <property type="entry name" value="SRP/SRP_N"/>
</dbReference>
<feature type="binding site" evidence="9">
    <location>
        <begin position="294"/>
        <end position="298"/>
    </location>
    <ligand>
        <name>GTP</name>
        <dbReference type="ChEBI" id="CHEBI:37565"/>
    </ligand>
</feature>
<dbReference type="InterPro" id="IPR013822">
    <property type="entry name" value="Signal_recog_particl_SRP54_hlx"/>
</dbReference>
<dbReference type="InterPro" id="IPR000897">
    <property type="entry name" value="SRP54_GTPase_dom"/>
</dbReference>
<feature type="region of interest" description="Disordered" evidence="10">
    <location>
        <begin position="26"/>
        <end position="93"/>
    </location>
</feature>
<dbReference type="Pfam" id="PF02881">
    <property type="entry name" value="SRP54_N"/>
    <property type="match status" value="1"/>
</dbReference>
<dbReference type="SUPFAM" id="SSF52540">
    <property type="entry name" value="P-loop containing nucleoside triphosphate hydrolases"/>
    <property type="match status" value="1"/>
</dbReference>
<reference evidence="12 13" key="1">
    <citation type="submission" date="2021-01" db="EMBL/GenBank/DDBJ databases">
        <title>WGS of actinomycetes isolated from Thailand.</title>
        <authorList>
            <person name="Thawai C."/>
        </authorList>
    </citation>
    <scope>NUCLEOTIDE SEQUENCE [LARGE SCALE GENOMIC DNA]</scope>
    <source>
        <strain evidence="12 13">CA3R110</strain>
    </source>
</reference>
<keyword evidence="2 9" id="KW-0963">Cytoplasm</keyword>
<dbReference type="SMART" id="SM00382">
    <property type="entry name" value="AAA"/>
    <property type="match status" value="1"/>
</dbReference>
<feature type="compositionally biased region" description="Basic and acidic residues" evidence="10">
    <location>
        <begin position="49"/>
        <end position="66"/>
    </location>
</feature>
<dbReference type="HAMAP" id="MF_00920">
    <property type="entry name" value="FtsY"/>
    <property type="match status" value="1"/>
</dbReference>
<evidence type="ECO:0000256" key="3">
    <source>
        <dbReference type="ARBA" id="ARBA00022741"/>
    </source>
</evidence>
<dbReference type="PROSITE" id="PS00300">
    <property type="entry name" value="SRP54"/>
    <property type="match status" value="1"/>
</dbReference>
<keyword evidence="5 9" id="KW-0342">GTP-binding</keyword>
<keyword evidence="7 9" id="KW-0675">Receptor</keyword>
<feature type="domain" description="SRP54-type proteins GTP-binding" evidence="11">
    <location>
        <begin position="377"/>
        <end position="390"/>
    </location>
</feature>
<sequence>MEYLILAVVIAVVAVAAISGLVISGRKKKRLPPPPPSSPTVTAPPAEPHVGEEAETPREEPRRTIEEVDLPGAEAQAATAEAPAPEVPPIEVPEPSAGRLVRLRARLSRSQNTLGKGLLTLLSREHLDDETWEEVEDTLLTADVGVAPTQELVERLRERVKVLGTRTPDELRGLLREELLHLIGTDADRSVHTESGVGANGGEKPGVVMVVGVNGTGKTTTTGKLARVLVADGKSVVLGAADTFRAAAADQLQTWGERVGARTVRGPEAGDPASVAFDAVKEGIAESADVVLIDTAGRLHTKTGLMDELGKVKRVVEKHGAVDEVLLVLDATTGQNGLVQARVFAEVVDITGIVLTKLDGTAKGGIVVAVQRELNVPVKLVGLGEGADDLAPFEPEAFVDALIGG</sequence>
<dbReference type="InterPro" id="IPR003593">
    <property type="entry name" value="AAA+_ATPase"/>
</dbReference>
<comment type="similarity">
    <text evidence="9">Belongs to the GTP-binding SRP family. FtsY subfamily.</text>
</comment>
<comment type="subunit">
    <text evidence="9">Part of the signal recognition particle protein translocation system, which is composed of SRP and FtsY.</text>
</comment>
<keyword evidence="4 9" id="KW-0378">Hydrolase</keyword>
<evidence type="ECO:0000313" key="13">
    <source>
        <dbReference type="Proteomes" id="UP000621510"/>
    </source>
</evidence>
<dbReference type="RefSeq" id="WP_201850868.1">
    <property type="nucleotide sequence ID" value="NZ_JAERRG010000004.1"/>
</dbReference>
<evidence type="ECO:0000256" key="6">
    <source>
        <dbReference type="ARBA" id="ARBA00023136"/>
    </source>
</evidence>
<dbReference type="Proteomes" id="UP000621510">
    <property type="component" value="Unassembled WGS sequence"/>
</dbReference>
<proteinExistence type="inferred from homology"/>
<keyword evidence="1 9" id="KW-1003">Cell membrane</keyword>
<dbReference type="SMART" id="SM00963">
    <property type="entry name" value="SRP54_N"/>
    <property type="match status" value="1"/>
</dbReference>
<evidence type="ECO:0000256" key="2">
    <source>
        <dbReference type="ARBA" id="ARBA00022490"/>
    </source>
</evidence>
<evidence type="ECO:0000256" key="8">
    <source>
        <dbReference type="ARBA" id="ARBA00048027"/>
    </source>
</evidence>
<keyword evidence="6 9" id="KW-0472">Membrane</keyword>
<evidence type="ECO:0000313" key="12">
    <source>
        <dbReference type="EMBL" id="MBL1113295.1"/>
    </source>
</evidence>
<evidence type="ECO:0000256" key="4">
    <source>
        <dbReference type="ARBA" id="ARBA00022801"/>
    </source>
</evidence>
<keyword evidence="13" id="KW-1185">Reference proteome</keyword>
<dbReference type="SUPFAM" id="SSF47364">
    <property type="entry name" value="Domain of the SRP/SRP receptor G-proteins"/>
    <property type="match status" value="1"/>
</dbReference>
<dbReference type="Gene3D" id="1.20.120.140">
    <property type="entry name" value="Signal recognition particle SRP54, nucleotide-binding domain"/>
    <property type="match status" value="1"/>
</dbReference>
<dbReference type="Gene3D" id="3.40.50.300">
    <property type="entry name" value="P-loop containing nucleotide triphosphate hydrolases"/>
    <property type="match status" value="1"/>
</dbReference>
<accession>A0ABS1PME4</accession>
<keyword evidence="3 9" id="KW-0547">Nucleotide-binding</keyword>
<name>A0ABS1PME4_9ACTN</name>
<dbReference type="Pfam" id="PF00448">
    <property type="entry name" value="SRP54"/>
    <property type="match status" value="1"/>
</dbReference>
<comment type="subcellular location">
    <subcellularLocation>
        <location evidence="9">Cell membrane</location>
        <topology evidence="9">Peripheral membrane protein</topology>
        <orientation evidence="9">Cytoplasmic side</orientation>
    </subcellularLocation>
    <subcellularLocation>
        <location evidence="9">Cytoplasm</location>
    </subcellularLocation>
</comment>
<dbReference type="PANTHER" id="PTHR43134:SF1">
    <property type="entry name" value="SIGNAL RECOGNITION PARTICLE RECEPTOR SUBUNIT ALPHA"/>
    <property type="match status" value="1"/>
</dbReference>
<organism evidence="12 13">
    <name type="scientific">Streptomyces endocoffeicus</name>
    <dbReference type="NCBI Taxonomy" id="2898945"/>
    <lineage>
        <taxon>Bacteria</taxon>
        <taxon>Bacillati</taxon>
        <taxon>Actinomycetota</taxon>
        <taxon>Actinomycetes</taxon>
        <taxon>Kitasatosporales</taxon>
        <taxon>Streptomycetaceae</taxon>
        <taxon>Streptomyces</taxon>
    </lineage>
</organism>
<evidence type="ECO:0000256" key="5">
    <source>
        <dbReference type="ARBA" id="ARBA00023134"/>
    </source>
</evidence>
<evidence type="ECO:0000259" key="11">
    <source>
        <dbReference type="PROSITE" id="PS00300"/>
    </source>
</evidence>
<dbReference type="InterPro" id="IPR042101">
    <property type="entry name" value="SRP54_N_sf"/>
</dbReference>
<protein>
    <recommendedName>
        <fullName evidence="9">Signal recognition particle receptor FtsY</fullName>
        <shortName evidence="9">SRP receptor</shortName>
        <ecNumber evidence="9">3.6.5.4</ecNumber>
    </recommendedName>
</protein>
<dbReference type="NCBIfam" id="TIGR00064">
    <property type="entry name" value="ftsY"/>
    <property type="match status" value="1"/>
</dbReference>
<feature type="binding site" evidence="9">
    <location>
        <begin position="356"/>
        <end position="359"/>
    </location>
    <ligand>
        <name>GTP</name>
        <dbReference type="ChEBI" id="CHEBI:37565"/>
    </ligand>
</feature>
<evidence type="ECO:0000256" key="9">
    <source>
        <dbReference type="HAMAP-Rule" id="MF_00920"/>
    </source>
</evidence>
<dbReference type="InterPro" id="IPR004390">
    <property type="entry name" value="SR_rcpt_FtsY"/>
</dbReference>
<comment type="catalytic activity">
    <reaction evidence="8 9">
        <text>GTP + H2O = GDP + phosphate + H(+)</text>
        <dbReference type="Rhea" id="RHEA:19669"/>
        <dbReference type="ChEBI" id="CHEBI:15377"/>
        <dbReference type="ChEBI" id="CHEBI:15378"/>
        <dbReference type="ChEBI" id="CHEBI:37565"/>
        <dbReference type="ChEBI" id="CHEBI:43474"/>
        <dbReference type="ChEBI" id="CHEBI:58189"/>
        <dbReference type="EC" id="3.6.5.4"/>
    </reaction>
</comment>
<comment type="caution">
    <text evidence="12">The sequence shown here is derived from an EMBL/GenBank/DDBJ whole genome shotgun (WGS) entry which is preliminary data.</text>
</comment>
<feature type="compositionally biased region" description="Low complexity" evidence="10">
    <location>
        <begin position="71"/>
        <end position="84"/>
    </location>
</feature>
<feature type="binding site" evidence="9">
    <location>
        <begin position="212"/>
        <end position="219"/>
    </location>
    <ligand>
        <name>GTP</name>
        <dbReference type="ChEBI" id="CHEBI:37565"/>
    </ligand>
</feature>
<evidence type="ECO:0000256" key="7">
    <source>
        <dbReference type="ARBA" id="ARBA00023170"/>
    </source>
</evidence>
<dbReference type="EC" id="3.6.5.4" evidence="9"/>